<feature type="region of interest" description="Disordered" evidence="1">
    <location>
        <begin position="134"/>
        <end position="204"/>
    </location>
</feature>
<feature type="region of interest" description="Disordered" evidence="1">
    <location>
        <begin position="89"/>
        <end position="117"/>
    </location>
</feature>
<sequence length="425" mass="47210">MASRRNNYPEDWSPVPQKISTRPANYEPWGARARLPKDGDRALRPKPLNVPSKQPQDSSVLKSVQSLRNESTESYECLRDPEIVDVASTTAPWQRRDHAQRSKRVMSPSTASQYSTRQSEISLGILDYYMRDRTPSLHSPELPPPTPKLDPAIAELDFGELPPTPTPTAASTPALPSRPTEPYQDSKGQPLIPISSPSAVRPSATLNRGYSLFPVIKEVTPPPRHPEITHIPPITLRDITPTSKKSAPSHPNSDPIHRPRKESISSSIRTRNDSINSCRAKQKYQKIPLRILSSDSTTSTPPANHRRLISTSTATASPPPQSRWSDDTITSPSLAPTPGPRTSFGSLLRRDSQQYPACFFEDDEDEDEDDEEAPLRRKWGWKKSVNSVSSGGRDSKMSTRKGKCDEVESPKPGFWKLMLCGCGGR</sequence>
<reference evidence="2 3" key="1">
    <citation type="submission" date="2015-07" db="EMBL/GenBank/DDBJ databases">
        <title>Comparative genomics of the Sigatoka disease complex on banana suggests a link between parallel evolutionary changes in Pseudocercospora fijiensis and Pseudocercospora eumusae and increased virulence on the banana host.</title>
        <authorList>
            <person name="Chang T.-C."/>
            <person name="Salvucci A."/>
            <person name="Crous P.W."/>
            <person name="Stergiopoulos I."/>
        </authorList>
    </citation>
    <scope>NUCLEOTIDE SEQUENCE [LARGE SCALE GENOMIC DNA]</scope>
    <source>
        <strain evidence="2 3">CBS 114824</strain>
    </source>
</reference>
<evidence type="ECO:0000313" key="2">
    <source>
        <dbReference type="EMBL" id="KXS96424.1"/>
    </source>
</evidence>
<evidence type="ECO:0000256" key="1">
    <source>
        <dbReference type="SAM" id="MobiDB-lite"/>
    </source>
</evidence>
<evidence type="ECO:0000313" key="3">
    <source>
        <dbReference type="Proteomes" id="UP000070133"/>
    </source>
</evidence>
<feature type="compositionally biased region" description="Polar residues" evidence="1">
    <location>
        <begin position="107"/>
        <end position="117"/>
    </location>
</feature>
<proteinExistence type="predicted"/>
<feature type="compositionally biased region" description="Low complexity" evidence="1">
    <location>
        <begin position="167"/>
        <end position="180"/>
    </location>
</feature>
<dbReference type="OrthoDB" id="3910890at2759"/>
<gene>
    <name evidence="2" type="ORF">AC578_3020</name>
</gene>
<name>A0A139H1V1_9PEZI</name>
<feature type="region of interest" description="Disordered" evidence="1">
    <location>
        <begin position="218"/>
        <end position="407"/>
    </location>
</feature>
<feature type="compositionally biased region" description="Polar residues" evidence="1">
    <location>
        <begin position="240"/>
        <end position="252"/>
    </location>
</feature>
<feature type="compositionally biased region" description="Polar residues" evidence="1">
    <location>
        <begin position="293"/>
        <end position="302"/>
    </location>
</feature>
<comment type="caution">
    <text evidence="2">The sequence shown here is derived from an EMBL/GenBank/DDBJ whole genome shotgun (WGS) entry which is preliminary data.</text>
</comment>
<dbReference type="AlphaFoldDB" id="A0A139H1V1"/>
<feature type="compositionally biased region" description="Basic and acidic residues" evidence="1">
    <location>
        <begin position="393"/>
        <end position="407"/>
    </location>
</feature>
<keyword evidence="3" id="KW-1185">Reference proteome</keyword>
<dbReference type="Proteomes" id="UP000070133">
    <property type="component" value="Unassembled WGS sequence"/>
</dbReference>
<protein>
    <submittedName>
        <fullName evidence="2">Uncharacterized protein</fullName>
    </submittedName>
</protein>
<feature type="compositionally biased region" description="Acidic residues" evidence="1">
    <location>
        <begin position="360"/>
        <end position="372"/>
    </location>
</feature>
<feature type="compositionally biased region" description="Polar residues" evidence="1">
    <location>
        <begin position="264"/>
        <end position="279"/>
    </location>
</feature>
<feature type="region of interest" description="Disordered" evidence="1">
    <location>
        <begin position="1"/>
        <end position="75"/>
    </location>
</feature>
<organism evidence="2 3">
    <name type="scientific">Pseudocercospora eumusae</name>
    <dbReference type="NCBI Taxonomy" id="321146"/>
    <lineage>
        <taxon>Eukaryota</taxon>
        <taxon>Fungi</taxon>
        <taxon>Dikarya</taxon>
        <taxon>Ascomycota</taxon>
        <taxon>Pezizomycotina</taxon>
        <taxon>Dothideomycetes</taxon>
        <taxon>Dothideomycetidae</taxon>
        <taxon>Mycosphaerellales</taxon>
        <taxon>Mycosphaerellaceae</taxon>
        <taxon>Pseudocercospora</taxon>
    </lineage>
</organism>
<dbReference type="EMBL" id="LFZN01000175">
    <property type="protein sequence ID" value="KXS96424.1"/>
    <property type="molecule type" value="Genomic_DNA"/>
</dbReference>
<accession>A0A139H1V1</accession>
<feature type="compositionally biased region" description="Polar residues" evidence="1">
    <location>
        <begin position="51"/>
        <end position="74"/>
    </location>
</feature>